<reference evidence="3" key="1">
    <citation type="journal article" date="2020" name="mSystems">
        <title>Genome- and Community-Level Interaction Insights into Carbon Utilization and Element Cycling Functions of Hydrothermarchaeota in Hydrothermal Sediment.</title>
        <authorList>
            <person name="Zhou Z."/>
            <person name="Liu Y."/>
            <person name="Xu W."/>
            <person name="Pan J."/>
            <person name="Luo Z.H."/>
            <person name="Li M."/>
        </authorList>
    </citation>
    <scope>NUCLEOTIDE SEQUENCE [LARGE SCALE GENOMIC DNA]</scope>
    <source>
        <strain evidence="3">SpSt-1182</strain>
    </source>
</reference>
<sequence>MRQEMTSFLLYGNGPVSNRGCEAIVLGTKRILEREFGPVSITLASFGCDAGTGPSGQSPAGLSGDVRPVRLPFGPPRFSPAWARRRLYALLGRSGGPPGTGFLKVFDTCLAGARAGLSVGGDGYAIDWGHAVVDRLMLMDRRCREAGIPAVVWGASVGPFDREPGFEARVAEHLRRLELVVVREPRSFGYLRRLGVERNLVLVPDPAFALEPETGTLPEDCARLLERGCIGLNLSPLMARAATGGDLRRWQEVAVEMVRRLLAAGSPASSTPGKKRRTLQPPGGLSNRSAGVLLVPHVISPDRHAGTDDEVLLRTVRDRLDERARALTAVLPRELGAARLRDCIGRTRFFIGARTHATIAALAAGVPTISLAYSRKAWGINELVYGHHDWVLAPAELGAGTLAARAAELIEREAEIRARLRPKALALCEHAHDAARFLKVMLSGAATATGRRTAPDREGRGQRAEIGRSLATT</sequence>
<gene>
    <name evidence="3" type="ORF">ENN51_06205</name>
</gene>
<dbReference type="PANTHER" id="PTHR36836">
    <property type="entry name" value="COLANIC ACID BIOSYNTHESIS PROTEIN WCAK"/>
    <property type="match status" value="1"/>
</dbReference>
<dbReference type="GO" id="GO:0016740">
    <property type="term" value="F:transferase activity"/>
    <property type="evidence" value="ECO:0007669"/>
    <property type="project" value="UniProtKB-KW"/>
</dbReference>
<protein>
    <submittedName>
        <fullName evidence="3">Polysaccharide pyruvyl transferase family protein</fullName>
    </submittedName>
</protein>
<dbReference type="EMBL" id="DSBX01000229">
    <property type="protein sequence ID" value="HDQ99858.1"/>
    <property type="molecule type" value="Genomic_DNA"/>
</dbReference>
<feature type="compositionally biased region" description="Basic and acidic residues" evidence="1">
    <location>
        <begin position="453"/>
        <end position="466"/>
    </location>
</feature>
<feature type="region of interest" description="Disordered" evidence="1">
    <location>
        <begin position="449"/>
        <end position="473"/>
    </location>
</feature>
<evidence type="ECO:0000313" key="3">
    <source>
        <dbReference type="EMBL" id="HDQ99858.1"/>
    </source>
</evidence>
<dbReference type="Proteomes" id="UP000885672">
    <property type="component" value="Unassembled WGS sequence"/>
</dbReference>
<evidence type="ECO:0000259" key="2">
    <source>
        <dbReference type="Pfam" id="PF04230"/>
    </source>
</evidence>
<dbReference type="InterPro" id="IPR007345">
    <property type="entry name" value="Polysacch_pyruvyl_Trfase"/>
</dbReference>
<organism evidence="3">
    <name type="scientific">candidate division WOR-3 bacterium</name>
    <dbReference type="NCBI Taxonomy" id="2052148"/>
    <lineage>
        <taxon>Bacteria</taxon>
        <taxon>Bacteria division WOR-3</taxon>
    </lineage>
</organism>
<name>A0A7V0T6I0_UNCW3</name>
<proteinExistence type="predicted"/>
<feature type="domain" description="Polysaccharide pyruvyl transferase" evidence="2">
    <location>
        <begin position="91"/>
        <end position="374"/>
    </location>
</feature>
<comment type="caution">
    <text evidence="3">The sequence shown here is derived from an EMBL/GenBank/DDBJ whole genome shotgun (WGS) entry which is preliminary data.</text>
</comment>
<accession>A0A7V0T6I0</accession>
<evidence type="ECO:0000256" key="1">
    <source>
        <dbReference type="SAM" id="MobiDB-lite"/>
    </source>
</evidence>
<keyword evidence="3" id="KW-0808">Transferase</keyword>
<dbReference type="Pfam" id="PF04230">
    <property type="entry name" value="PS_pyruv_trans"/>
    <property type="match status" value="1"/>
</dbReference>
<dbReference type="PANTHER" id="PTHR36836:SF1">
    <property type="entry name" value="COLANIC ACID BIOSYNTHESIS PROTEIN WCAK"/>
    <property type="match status" value="1"/>
</dbReference>
<dbReference type="AlphaFoldDB" id="A0A7V0T6I0"/>